<dbReference type="PIRSF" id="PIRSF006294">
    <property type="entry name" value="PEP_crbxkin"/>
    <property type="match status" value="1"/>
</dbReference>
<evidence type="ECO:0000256" key="7">
    <source>
        <dbReference type="ARBA" id="ARBA00022840"/>
    </source>
</evidence>
<evidence type="ECO:0000313" key="10">
    <source>
        <dbReference type="EMBL" id="CCF73981.1"/>
    </source>
</evidence>
<dbReference type="Gene3D" id="2.170.8.10">
    <property type="entry name" value="Phosphoenolpyruvate Carboxykinase, domain 2"/>
    <property type="match status" value="1"/>
</dbReference>
<dbReference type="AlphaFoldDB" id="I7IGJ7"/>
<dbReference type="GeneID" id="24424613"/>
<protein>
    <recommendedName>
        <fullName evidence="3">phosphoenolpyruvate carboxykinase (ATP)</fullName>
        <ecNumber evidence="3">4.1.1.49</ecNumber>
    </recommendedName>
</protein>
<evidence type="ECO:0000256" key="1">
    <source>
        <dbReference type="ARBA" id="ARBA00004742"/>
    </source>
</evidence>
<dbReference type="HAMAP" id="MF_00453">
    <property type="entry name" value="PEPCK_ATP"/>
    <property type="match status" value="1"/>
</dbReference>
<accession>I7IGJ7</accession>
<evidence type="ECO:0000256" key="4">
    <source>
        <dbReference type="ARBA" id="ARBA00022432"/>
    </source>
</evidence>
<dbReference type="InterPro" id="IPR001272">
    <property type="entry name" value="PEP_carboxykinase_ATP"/>
</dbReference>
<reference evidence="10 11" key="3">
    <citation type="journal article" date="2016" name="Sci. Rep.">
        <title>Genome-wide diversity and gene expression profiling of Babesia microti isolates identify polymorphic genes that mediate host-pathogen interactions.</title>
        <authorList>
            <person name="Silva J.C."/>
            <person name="Cornillot E."/>
            <person name="McCracken C."/>
            <person name="Usmani-Brown S."/>
            <person name="Dwivedi A."/>
            <person name="Ifeonu O.O."/>
            <person name="Crabtree J."/>
            <person name="Gotia H.T."/>
            <person name="Virji A.Z."/>
            <person name="Reynes C."/>
            <person name="Colinge J."/>
            <person name="Kumar V."/>
            <person name="Lawres L."/>
            <person name="Pazzi J.E."/>
            <person name="Pablo J.V."/>
            <person name="Hung C."/>
            <person name="Brancato J."/>
            <person name="Kumari P."/>
            <person name="Orvis J."/>
            <person name="Tretina K."/>
            <person name="Chibucos M."/>
            <person name="Ott S."/>
            <person name="Sadzewicz L."/>
            <person name="Sengamalay N."/>
            <person name="Shetty A.C."/>
            <person name="Su Q."/>
            <person name="Tallon L."/>
            <person name="Fraser C.M."/>
            <person name="Frutos R."/>
            <person name="Molina D.M."/>
            <person name="Krause P.J."/>
            <person name="Ben Mamoun C."/>
        </authorList>
    </citation>
    <scope>NUCLEOTIDE SEQUENCE [LARGE SCALE GENOMIC DNA]</scope>
    <source>
        <strain evidence="10 11">RI</strain>
    </source>
</reference>
<comment type="similarity">
    <text evidence="2">Belongs to the phosphoenolpyruvate carboxykinase (ATP) family.</text>
</comment>
<dbReference type="GO" id="GO:0006094">
    <property type="term" value="P:gluconeogenesis"/>
    <property type="evidence" value="ECO:0007669"/>
    <property type="project" value="UniProtKB-UniPathway"/>
</dbReference>
<keyword evidence="4" id="KW-0312">Gluconeogenesis</keyword>
<dbReference type="NCBIfam" id="TIGR00224">
    <property type="entry name" value="pckA"/>
    <property type="match status" value="1"/>
</dbReference>
<dbReference type="InterPro" id="IPR015994">
    <property type="entry name" value="PEPCK_ATP_CS"/>
</dbReference>
<evidence type="ECO:0000313" key="11">
    <source>
        <dbReference type="Proteomes" id="UP000002899"/>
    </source>
</evidence>
<comment type="pathway">
    <text evidence="1">Carbohydrate biosynthesis; gluconeogenesis.</text>
</comment>
<dbReference type="EMBL" id="FO082872">
    <property type="protein sequence ID" value="CCF73981.1"/>
    <property type="molecule type" value="Genomic_DNA"/>
</dbReference>
<dbReference type="UniPathway" id="UPA00138"/>
<dbReference type="InterPro" id="IPR013035">
    <property type="entry name" value="PEP_carboxykinase_C"/>
</dbReference>
<dbReference type="GO" id="GO:0005829">
    <property type="term" value="C:cytosol"/>
    <property type="evidence" value="ECO:0007669"/>
    <property type="project" value="TreeGrafter"/>
</dbReference>
<dbReference type="Proteomes" id="UP000002899">
    <property type="component" value="Chromosome II"/>
</dbReference>
<evidence type="ECO:0000256" key="5">
    <source>
        <dbReference type="ARBA" id="ARBA00022741"/>
    </source>
</evidence>
<keyword evidence="6" id="KW-0210">Decarboxylase</keyword>
<evidence type="ECO:0000256" key="8">
    <source>
        <dbReference type="ARBA" id="ARBA00023239"/>
    </source>
</evidence>
<dbReference type="FunFam" id="2.170.8.10:FF:000001">
    <property type="entry name" value="Phosphoenolpyruvate carboxykinase (ATP)"/>
    <property type="match status" value="1"/>
</dbReference>
<name>I7IGJ7_BABMR</name>
<dbReference type="GO" id="GO:0005524">
    <property type="term" value="F:ATP binding"/>
    <property type="evidence" value="ECO:0007669"/>
    <property type="project" value="UniProtKB-KW"/>
</dbReference>
<dbReference type="OMA" id="MRYAGEM"/>
<evidence type="ECO:0000256" key="6">
    <source>
        <dbReference type="ARBA" id="ARBA00022793"/>
    </source>
</evidence>
<keyword evidence="7" id="KW-0067">ATP-binding</keyword>
<sequence>MEHLKPFIHKRSRMTDDTYVALSQDQYIKLFDDTVSKYGLHVPKIYHNAPPAILYKNALLYEKFTDITSTGALCCKSGNKTGRSPADKRTVNEPDLPIWWGNINIPMCEHSYLVNRERAIDYLNLQERIYITDAYAGWDPKYQIKIRIIASRAYHALFMHNMLIPHKATDGETFTPDFVIYNAGAFPSNRYTKDVTSSTSICMHYGRGEMVILGSEYAGEMKKGILTLIMYKMPPLKNLPLHSSCNVGSDGEVTLFFGLSGTGKTTLSADPDRFLIGDDEHVWTEDGIFNVEGGCYAKCKDLTDESEPEIFRAIRFGALLENVIIDNENIVDYKDCSITENTRCAYPLNHIPNARIPAYIDTHPSNIIFLTCDAFGVFPPIALLDNSQAMYHFISGYTSKMVGTEMGILEPTATFSACYGGPFLALHPFVYASLLDEKLKRHGSKIWLVNTGWIGGEYGSDNGHRIKLEYTRKIIQAIQNKTLKLSNDKMDVFNFRLLSHIPGVPEQILNPSLLWDDKQAYANKVKLLANAFTENFKQFLEPVELPSFVTVDVDAIIKGAPNCN</sequence>
<gene>
    <name evidence="10" type="ORF">BMR1_02g04175</name>
</gene>
<dbReference type="GO" id="GO:0004612">
    <property type="term" value="F:phosphoenolpyruvate carboxykinase (ATP) activity"/>
    <property type="evidence" value="ECO:0007669"/>
    <property type="project" value="UniProtKB-EC"/>
</dbReference>
<dbReference type="SUPFAM" id="SSF53795">
    <property type="entry name" value="PEP carboxykinase-like"/>
    <property type="match status" value="1"/>
</dbReference>
<dbReference type="InterPro" id="IPR008210">
    <property type="entry name" value="PEP_carboxykinase_N"/>
</dbReference>
<dbReference type="Gene3D" id="3.90.228.20">
    <property type="match status" value="1"/>
</dbReference>
<dbReference type="GO" id="GO:0016301">
    <property type="term" value="F:kinase activity"/>
    <property type="evidence" value="ECO:0007669"/>
    <property type="project" value="UniProtKB-KW"/>
</dbReference>
<keyword evidence="11" id="KW-1185">Reference proteome</keyword>
<evidence type="ECO:0000256" key="3">
    <source>
        <dbReference type="ARBA" id="ARBA00012363"/>
    </source>
</evidence>
<evidence type="ECO:0000256" key="9">
    <source>
        <dbReference type="ARBA" id="ARBA00047371"/>
    </source>
</evidence>
<dbReference type="KEGG" id="bmic:BMR1_02g04175"/>
<keyword evidence="8 10" id="KW-0456">Lyase</keyword>
<dbReference type="RefSeq" id="XP_012648590.1">
    <property type="nucleotide sequence ID" value="XM_012793136.1"/>
</dbReference>
<dbReference type="PANTHER" id="PTHR30031">
    <property type="entry name" value="PHOSPHOENOLPYRUVATE CARBOXYKINASE ATP"/>
    <property type="match status" value="1"/>
</dbReference>
<reference evidence="10 11" key="1">
    <citation type="journal article" date="2012" name="Nucleic Acids Res.">
        <title>Sequencing of the smallest Apicomplexan genome from the human pathogen Babesia microti.</title>
        <authorList>
            <person name="Cornillot E."/>
            <person name="Hadj-Kaddour K."/>
            <person name="Dassouli A."/>
            <person name="Noel B."/>
            <person name="Ranwez V."/>
            <person name="Vacherie B."/>
            <person name="Augagneur Y."/>
            <person name="Bres V."/>
            <person name="Duclos A."/>
            <person name="Randazzo S."/>
            <person name="Carcy B."/>
            <person name="Debierre-Grockiego F."/>
            <person name="Delbecq S."/>
            <person name="Moubri-Menage K."/>
            <person name="Shams-Eldin H."/>
            <person name="Usmani-Brown S."/>
            <person name="Bringaud F."/>
            <person name="Wincker P."/>
            <person name="Vivares C.P."/>
            <person name="Schwarz R.T."/>
            <person name="Schetters T.P."/>
            <person name="Krause P.J."/>
            <person name="Gorenflot A."/>
            <person name="Berry V."/>
            <person name="Barbe V."/>
            <person name="Ben Mamoun C."/>
        </authorList>
    </citation>
    <scope>NUCLEOTIDE SEQUENCE [LARGE SCALE GENOMIC DNA]</scope>
    <source>
        <strain evidence="10 11">RI</strain>
    </source>
</reference>
<proteinExistence type="inferred from homology"/>
<dbReference type="NCBIfam" id="NF006821">
    <property type="entry name" value="PRK09344.1-3"/>
    <property type="match status" value="1"/>
</dbReference>
<dbReference type="PROSITE" id="PS00532">
    <property type="entry name" value="PEPCK_ATP"/>
    <property type="match status" value="1"/>
</dbReference>
<dbReference type="NCBIfam" id="NF006820">
    <property type="entry name" value="PRK09344.1-2"/>
    <property type="match status" value="1"/>
</dbReference>
<comment type="catalytic activity">
    <reaction evidence="9">
        <text>oxaloacetate + ATP = phosphoenolpyruvate + ADP + CO2</text>
        <dbReference type="Rhea" id="RHEA:18617"/>
        <dbReference type="ChEBI" id="CHEBI:16452"/>
        <dbReference type="ChEBI" id="CHEBI:16526"/>
        <dbReference type="ChEBI" id="CHEBI:30616"/>
        <dbReference type="ChEBI" id="CHEBI:58702"/>
        <dbReference type="ChEBI" id="CHEBI:456216"/>
        <dbReference type="EC" id="4.1.1.49"/>
    </reaction>
</comment>
<dbReference type="OrthoDB" id="184182at2759"/>
<dbReference type="Gene3D" id="3.40.449.10">
    <property type="entry name" value="Phosphoenolpyruvate Carboxykinase, domain 1"/>
    <property type="match status" value="1"/>
</dbReference>
<reference evidence="10 11" key="2">
    <citation type="journal article" date="2013" name="PLoS ONE">
        <title>Whole genome mapping and re-organization of the nuclear and mitochondrial genomes of Babesia microti isolates.</title>
        <authorList>
            <person name="Cornillot E."/>
            <person name="Dassouli A."/>
            <person name="Garg A."/>
            <person name="Pachikara N."/>
            <person name="Randazzo S."/>
            <person name="Depoix D."/>
            <person name="Carcy B."/>
            <person name="Delbecq S."/>
            <person name="Frutos R."/>
            <person name="Silva J.C."/>
            <person name="Sutton R."/>
            <person name="Krause P.J."/>
            <person name="Mamoun C.B."/>
        </authorList>
    </citation>
    <scope>NUCLEOTIDE SEQUENCE [LARGE SCALE GENOMIC DNA]</scope>
    <source>
        <strain evidence="10 11">RI</strain>
    </source>
</reference>
<dbReference type="VEuPathDB" id="PiroplasmaDB:BMR1_02g04175"/>
<keyword evidence="5" id="KW-0547">Nucleotide-binding</keyword>
<organism evidence="10 11">
    <name type="scientific">Babesia microti (strain RI)</name>
    <dbReference type="NCBI Taxonomy" id="1133968"/>
    <lineage>
        <taxon>Eukaryota</taxon>
        <taxon>Sar</taxon>
        <taxon>Alveolata</taxon>
        <taxon>Apicomplexa</taxon>
        <taxon>Aconoidasida</taxon>
        <taxon>Piroplasmida</taxon>
        <taxon>Babesiidae</taxon>
        <taxon>Babesia</taxon>
    </lineage>
</organism>
<dbReference type="Pfam" id="PF01293">
    <property type="entry name" value="PEPCK_ATP"/>
    <property type="match status" value="1"/>
</dbReference>
<dbReference type="PANTHER" id="PTHR30031:SF0">
    <property type="entry name" value="PHOSPHOENOLPYRUVATE CARBOXYKINASE (ATP)"/>
    <property type="match status" value="1"/>
</dbReference>
<dbReference type="SUPFAM" id="SSF68923">
    <property type="entry name" value="PEP carboxykinase N-terminal domain"/>
    <property type="match status" value="1"/>
</dbReference>
<evidence type="ECO:0000256" key="2">
    <source>
        <dbReference type="ARBA" id="ARBA00006052"/>
    </source>
</evidence>
<dbReference type="EC" id="4.1.1.49" evidence="3"/>